<dbReference type="Gene3D" id="2.160.10.10">
    <property type="entry name" value="Hexapeptide repeat proteins"/>
    <property type="match status" value="1"/>
</dbReference>
<dbReference type="AlphaFoldDB" id="A0A7K0G0C5"/>
<sequence length="270" mass="30201">MSDDFLGYLFEKRDRTSQMPSNEVIAHWAAKIVDLLYPEHSVTQFENKEDLISYTARLKTELLMIASASGDGKAKDYQELTHHFFEQLPSLYEILTTDISAIYKGDPAAVSEFEVIRTYPGFYAICFYRIAHALNRLGLRLIPRILTEHAHSRTGIDIHPAAEIGKYFYIDHGTGIVIGETSVIGEHVKLYQGVTLGAMSVKKELAGSRRHPTVEDRVVIYSGATILGGDTTIGHDSVIGGNVWLTESVDPYSLVYHSPTITIRNIKEKN</sequence>
<dbReference type="InterPro" id="IPR053376">
    <property type="entry name" value="Serine_acetyltransferase"/>
</dbReference>
<evidence type="ECO:0000313" key="7">
    <source>
        <dbReference type="Proteomes" id="UP000487757"/>
    </source>
</evidence>
<evidence type="ECO:0000256" key="2">
    <source>
        <dbReference type="ARBA" id="ARBA00022605"/>
    </source>
</evidence>
<reference evidence="6 7" key="1">
    <citation type="submission" date="2019-11" db="EMBL/GenBank/DDBJ databases">
        <title>Pedobacter petrophilus genome.</title>
        <authorList>
            <person name="Feldbauer M.J."/>
            <person name="Newman J.D."/>
        </authorList>
    </citation>
    <scope>NUCLEOTIDE SEQUENCE [LARGE SCALE GENOMIC DNA]</scope>
    <source>
        <strain evidence="6 7">LMG 29686</strain>
    </source>
</reference>
<comment type="caution">
    <text evidence="6">The sequence shown here is derived from an EMBL/GenBank/DDBJ whole genome shotgun (WGS) entry which is preliminary data.</text>
</comment>
<evidence type="ECO:0000313" key="6">
    <source>
        <dbReference type="EMBL" id="MRX76774.1"/>
    </source>
</evidence>
<dbReference type="PANTHER" id="PTHR42811">
    <property type="entry name" value="SERINE ACETYLTRANSFERASE"/>
    <property type="match status" value="1"/>
</dbReference>
<keyword evidence="4" id="KW-0012">Acyltransferase</keyword>
<evidence type="ECO:0000259" key="5">
    <source>
        <dbReference type="Pfam" id="PF06426"/>
    </source>
</evidence>
<dbReference type="NCBIfam" id="NF041874">
    <property type="entry name" value="EPS_EpsC"/>
    <property type="match status" value="1"/>
</dbReference>
<dbReference type="GO" id="GO:0009001">
    <property type="term" value="F:serine O-acetyltransferase activity"/>
    <property type="evidence" value="ECO:0007669"/>
    <property type="project" value="InterPro"/>
</dbReference>
<gene>
    <name evidence="6" type="ORF">GJU39_11815</name>
</gene>
<dbReference type="InterPro" id="IPR042122">
    <property type="entry name" value="Ser_AcTrfase_N_sf"/>
</dbReference>
<evidence type="ECO:0000256" key="4">
    <source>
        <dbReference type="ARBA" id="ARBA00023315"/>
    </source>
</evidence>
<dbReference type="RefSeq" id="WP_154281003.1">
    <property type="nucleotide sequence ID" value="NZ_JBHUJQ010000001.1"/>
</dbReference>
<dbReference type="InterPro" id="IPR045304">
    <property type="entry name" value="LbH_SAT"/>
</dbReference>
<organism evidence="6 7">
    <name type="scientific">Pedobacter petrophilus</name>
    <dbReference type="NCBI Taxonomy" id="1908241"/>
    <lineage>
        <taxon>Bacteria</taxon>
        <taxon>Pseudomonadati</taxon>
        <taxon>Bacteroidota</taxon>
        <taxon>Sphingobacteriia</taxon>
        <taxon>Sphingobacteriales</taxon>
        <taxon>Sphingobacteriaceae</taxon>
        <taxon>Pedobacter</taxon>
    </lineage>
</organism>
<dbReference type="Gene3D" id="1.10.3130.10">
    <property type="entry name" value="serine acetyltransferase, domain 1"/>
    <property type="match status" value="1"/>
</dbReference>
<keyword evidence="7" id="KW-1185">Reference proteome</keyword>
<dbReference type="CDD" id="cd03354">
    <property type="entry name" value="LbH_SAT"/>
    <property type="match status" value="1"/>
</dbReference>
<dbReference type="Proteomes" id="UP000487757">
    <property type="component" value="Unassembled WGS sequence"/>
</dbReference>
<evidence type="ECO:0000256" key="1">
    <source>
        <dbReference type="ARBA" id="ARBA00018522"/>
    </source>
</evidence>
<dbReference type="InterPro" id="IPR010493">
    <property type="entry name" value="Ser_AcTrfase_N"/>
</dbReference>
<dbReference type="GO" id="GO:0006535">
    <property type="term" value="P:cysteine biosynthetic process from serine"/>
    <property type="evidence" value="ECO:0007669"/>
    <property type="project" value="InterPro"/>
</dbReference>
<accession>A0A7K0G0C5</accession>
<evidence type="ECO:0000256" key="3">
    <source>
        <dbReference type="ARBA" id="ARBA00022679"/>
    </source>
</evidence>
<feature type="domain" description="Serine acetyltransferase N-terminal" evidence="5">
    <location>
        <begin position="70"/>
        <end position="125"/>
    </location>
</feature>
<dbReference type="InterPro" id="IPR011004">
    <property type="entry name" value="Trimer_LpxA-like_sf"/>
</dbReference>
<dbReference type="Pfam" id="PF06426">
    <property type="entry name" value="SATase_N"/>
    <property type="match status" value="1"/>
</dbReference>
<proteinExistence type="predicted"/>
<dbReference type="SUPFAM" id="SSF51161">
    <property type="entry name" value="Trimeric LpxA-like enzymes"/>
    <property type="match status" value="1"/>
</dbReference>
<dbReference type="GO" id="GO:0005737">
    <property type="term" value="C:cytoplasm"/>
    <property type="evidence" value="ECO:0007669"/>
    <property type="project" value="InterPro"/>
</dbReference>
<keyword evidence="3 6" id="KW-0808">Transferase</keyword>
<dbReference type="EMBL" id="WKKH01000015">
    <property type="protein sequence ID" value="MRX76774.1"/>
    <property type="molecule type" value="Genomic_DNA"/>
</dbReference>
<protein>
    <recommendedName>
        <fullName evidence="1">Serine acetyltransferase</fullName>
    </recommendedName>
</protein>
<dbReference type="OrthoDB" id="9801456at2"/>
<keyword evidence="2" id="KW-0028">Amino-acid biosynthesis</keyword>
<name>A0A7K0G0C5_9SPHI</name>